<keyword evidence="7 9" id="KW-1133">Transmembrane helix</keyword>
<evidence type="ECO:0000256" key="8">
    <source>
        <dbReference type="ARBA" id="ARBA00023136"/>
    </source>
</evidence>
<evidence type="ECO:0000256" key="3">
    <source>
        <dbReference type="ARBA" id="ARBA00022448"/>
    </source>
</evidence>
<dbReference type="PANTHER" id="PTHR30614">
    <property type="entry name" value="MEMBRANE COMPONENT OF AMINO ACID ABC TRANSPORTER"/>
    <property type="match status" value="1"/>
</dbReference>
<keyword evidence="6" id="KW-0029">Amino-acid transport</keyword>
<gene>
    <name evidence="11" type="ORF">GP644_14845</name>
</gene>
<dbReference type="InterPro" id="IPR043429">
    <property type="entry name" value="ArtM/GltK/GlnP/TcyL/YhdX-like"/>
</dbReference>
<evidence type="ECO:0000256" key="1">
    <source>
        <dbReference type="ARBA" id="ARBA00004429"/>
    </source>
</evidence>
<dbReference type="GO" id="GO:0043190">
    <property type="term" value="C:ATP-binding cassette (ABC) transporter complex"/>
    <property type="evidence" value="ECO:0007669"/>
    <property type="project" value="InterPro"/>
</dbReference>
<evidence type="ECO:0000313" key="12">
    <source>
        <dbReference type="Proteomes" id="UP000441586"/>
    </source>
</evidence>
<evidence type="ECO:0000259" key="10">
    <source>
        <dbReference type="PROSITE" id="PS50928"/>
    </source>
</evidence>
<dbReference type="InterPro" id="IPR010065">
    <property type="entry name" value="AA_ABC_transptr_permease_3TM"/>
</dbReference>
<dbReference type="Pfam" id="PF00528">
    <property type="entry name" value="BPD_transp_1"/>
    <property type="match status" value="1"/>
</dbReference>
<proteinExistence type="inferred from homology"/>
<dbReference type="PROSITE" id="PS50928">
    <property type="entry name" value="ABC_TM1"/>
    <property type="match status" value="1"/>
</dbReference>
<protein>
    <submittedName>
        <fullName evidence="11">ABC transporter permease subunit</fullName>
    </submittedName>
</protein>
<dbReference type="NCBIfam" id="TIGR01726">
    <property type="entry name" value="HEQRo_perm_3TM"/>
    <property type="match status" value="1"/>
</dbReference>
<evidence type="ECO:0000256" key="4">
    <source>
        <dbReference type="ARBA" id="ARBA00022475"/>
    </source>
</evidence>
<keyword evidence="4" id="KW-1003">Cell membrane</keyword>
<dbReference type="InterPro" id="IPR035906">
    <property type="entry name" value="MetI-like_sf"/>
</dbReference>
<evidence type="ECO:0000256" key="2">
    <source>
        <dbReference type="ARBA" id="ARBA00010072"/>
    </source>
</evidence>
<comment type="subcellular location">
    <subcellularLocation>
        <location evidence="1">Cell inner membrane</location>
        <topology evidence="1">Multi-pass membrane protein</topology>
    </subcellularLocation>
    <subcellularLocation>
        <location evidence="9">Cell membrane</location>
        <topology evidence="9">Multi-pass membrane protein</topology>
    </subcellularLocation>
</comment>
<evidence type="ECO:0000256" key="5">
    <source>
        <dbReference type="ARBA" id="ARBA00022692"/>
    </source>
</evidence>
<evidence type="ECO:0000256" key="9">
    <source>
        <dbReference type="RuleBase" id="RU363032"/>
    </source>
</evidence>
<feature type="transmembrane region" description="Helical" evidence="9">
    <location>
        <begin position="58"/>
        <end position="82"/>
    </location>
</feature>
<dbReference type="GO" id="GO:0006865">
    <property type="term" value="P:amino acid transport"/>
    <property type="evidence" value="ECO:0007669"/>
    <property type="project" value="UniProtKB-KW"/>
</dbReference>
<feature type="domain" description="ABC transmembrane type-1" evidence="10">
    <location>
        <begin position="24"/>
        <end position="212"/>
    </location>
</feature>
<reference evidence="11 12" key="1">
    <citation type="submission" date="2019-12" db="EMBL/GenBank/DDBJ databases">
        <authorList>
            <person name="Zhang Y.-J."/>
        </authorList>
    </citation>
    <scope>NUCLEOTIDE SEQUENCE [LARGE SCALE GENOMIC DNA]</scope>
    <source>
        <strain evidence="11 12">H18S-6</strain>
    </source>
</reference>
<keyword evidence="3 9" id="KW-0813">Transport</keyword>
<feature type="transmembrane region" description="Helical" evidence="9">
    <location>
        <begin position="28"/>
        <end position="51"/>
    </location>
</feature>
<dbReference type="Proteomes" id="UP000441586">
    <property type="component" value="Unassembled WGS sequence"/>
</dbReference>
<evidence type="ECO:0000256" key="6">
    <source>
        <dbReference type="ARBA" id="ARBA00022970"/>
    </source>
</evidence>
<dbReference type="PANTHER" id="PTHR30614:SF0">
    <property type="entry name" value="L-CYSTINE TRANSPORT SYSTEM PERMEASE PROTEIN TCYL"/>
    <property type="match status" value="1"/>
</dbReference>
<organism evidence="11 12">
    <name type="scientific">Parasedimentitalea maritima</name>
    <dbReference type="NCBI Taxonomy" id="2578117"/>
    <lineage>
        <taxon>Bacteria</taxon>
        <taxon>Pseudomonadati</taxon>
        <taxon>Pseudomonadota</taxon>
        <taxon>Alphaproteobacteria</taxon>
        <taxon>Rhodobacterales</taxon>
        <taxon>Paracoccaceae</taxon>
        <taxon>Parasedimentitalea</taxon>
    </lineage>
</organism>
<feature type="transmembrane region" description="Helical" evidence="9">
    <location>
        <begin position="186"/>
        <end position="208"/>
    </location>
</feature>
<feature type="transmembrane region" description="Helical" evidence="9">
    <location>
        <begin position="88"/>
        <end position="107"/>
    </location>
</feature>
<sequence>MEILDIFFNVSVMQRAFPILLRGLTNTIVLGFTAIFFGGILGVLVCLVRLYAPKPLRLLAVAYIDLLRAIPILVVLILVYYALPFAGITLSSFVAAAVALSMVLAAYSAEVVRAGIEAVPKGQFEAATALGLSFPRTMQKVILPQALRIVIPPLASYSVSIFKDTSLASVVAMNDLLKQATDAQALFANPTPLILAAVFYIVLLWPLVRFTSRLEERFKQAYGR</sequence>
<dbReference type="GO" id="GO:0022857">
    <property type="term" value="F:transmembrane transporter activity"/>
    <property type="evidence" value="ECO:0007669"/>
    <property type="project" value="InterPro"/>
</dbReference>
<name>A0A6A4RAE4_9RHOB</name>
<dbReference type="InterPro" id="IPR000515">
    <property type="entry name" value="MetI-like"/>
</dbReference>
<dbReference type="Gene3D" id="1.10.3720.10">
    <property type="entry name" value="MetI-like"/>
    <property type="match status" value="1"/>
</dbReference>
<evidence type="ECO:0000313" key="11">
    <source>
        <dbReference type="EMBL" id="KAE9629036.1"/>
    </source>
</evidence>
<dbReference type="SUPFAM" id="SSF161098">
    <property type="entry name" value="MetI-like"/>
    <property type="match status" value="1"/>
</dbReference>
<comment type="similarity">
    <text evidence="2">Belongs to the binding-protein-dependent transport system permease family. HisMQ subfamily.</text>
</comment>
<dbReference type="CDD" id="cd06261">
    <property type="entry name" value="TM_PBP2"/>
    <property type="match status" value="1"/>
</dbReference>
<dbReference type="EMBL" id="WSFO01000008">
    <property type="protein sequence ID" value="KAE9629036.1"/>
    <property type="molecule type" value="Genomic_DNA"/>
</dbReference>
<dbReference type="AlphaFoldDB" id="A0A6A4RAE4"/>
<accession>A0A6A4RAE4</accession>
<dbReference type="RefSeq" id="WP_158980192.1">
    <property type="nucleotide sequence ID" value="NZ_WSFO01000008.1"/>
</dbReference>
<keyword evidence="8 9" id="KW-0472">Membrane</keyword>
<keyword evidence="5 9" id="KW-0812">Transmembrane</keyword>
<evidence type="ECO:0000256" key="7">
    <source>
        <dbReference type="ARBA" id="ARBA00022989"/>
    </source>
</evidence>
<comment type="caution">
    <text evidence="11">The sequence shown here is derived from an EMBL/GenBank/DDBJ whole genome shotgun (WGS) entry which is preliminary data.</text>
</comment>